<feature type="domain" description="Helitron helicase-like" evidence="2">
    <location>
        <begin position="3"/>
        <end position="81"/>
    </location>
</feature>
<evidence type="ECO:0000313" key="3">
    <source>
        <dbReference type="EMBL" id="GBM86600.1"/>
    </source>
</evidence>
<organism evidence="3 4">
    <name type="scientific">Araneus ventricosus</name>
    <name type="common">Orbweaver spider</name>
    <name type="synonym">Epeira ventricosa</name>
    <dbReference type="NCBI Taxonomy" id="182803"/>
    <lineage>
        <taxon>Eukaryota</taxon>
        <taxon>Metazoa</taxon>
        <taxon>Ecdysozoa</taxon>
        <taxon>Arthropoda</taxon>
        <taxon>Chelicerata</taxon>
        <taxon>Arachnida</taxon>
        <taxon>Araneae</taxon>
        <taxon>Araneomorphae</taxon>
        <taxon>Entelegynae</taxon>
        <taxon>Araneoidea</taxon>
        <taxon>Araneidae</taxon>
        <taxon>Araneus</taxon>
    </lineage>
</organism>
<feature type="region of interest" description="Disordered" evidence="1">
    <location>
        <begin position="110"/>
        <end position="135"/>
    </location>
</feature>
<name>A0A4Y2J985_ARAVE</name>
<gene>
    <name evidence="3" type="ORF">AVEN_131421_1</name>
</gene>
<proteinExistence type="predicted"/>
<reference evidence="3 4" key="1">
    <citation type="journal article" date="2019" name="Sci. Rep.">
        <title>Orb-weaving spider Araneus ventricosus genome elucidates the spidroin gene catalogue.</title>
        <authorList>
            <person name="Kono N."/>
            <person name="Nakamura H."/>
            <person name="Ohtoshi R."/>
            <person name="Moran D.A.P."/>
            <person name="Shinohara A."/>
            <person name="Yoshida Y."/>
            <person name="Fujiwara M."/>
            <person name="Mori M."/>
            <person name="Tomita M."/>
            <person name="Arakawa K."/>
        </authorList>
    </citation>
    <scope>NUCLEOTIDE SEQUENCE [LARGE SCALE GENOMIC DNA]</scope>
</reference>
<dbReference type="AlphaFoldDB" id="A0A4Y2J985"/>
<evidence type="ECO:0000259" key="2">
    <source>
        <dbReference type="Pfam" id="PF14214"/>
    </source>
</evidence>
<dbReference type="Pfam" id="PF14214">
    <property type="entry name" value="Helitron_like_N"/>
    <property type="match status" value="1"/>
</dbReference>
<comment type="caution">
    <text evidence="3">The sequence shown here is derived from an EMBL/GenBank/DDBJ whole genome shotgun (WGS) entry which is preliminary data.</text>
</comment>
<dbReference type="InterPro" id="IPR025476">
    <property type="entry name" value="Helitron_helicase-like"/>
</dbReference>
<dbReference type="Proteomes" id="UP000499080">
    <property type="component" value="Unassembled WGS sequence"/>
</dbReference>
<sequence length="135" mass="16001">MHEFSQDAIPYVHTHGRPILFITFTCNLKRSEITIELMEDLSPIDRHDLTEKVFKWKLIKLIDVISKSHIFVETRCWMYTVYSRMAKAWSSRRTHIGMAQRKISCNPNRLHNFRRDPRSTKGSTVSRNMIHGPCR</sequence>
<evidence type="ECO:0000313" key="4">
    <source>
        <dbReference type="Proteomes" id="UP000499080"/>
    </source>
</evidence>
<evidence type="ECO:0000256" key="1">
    <source>
        <dbReference type="SAM" id="MobiDB-lite"/>
    </source>
</evidence>
<dbReference type="EMBL" id="BGPR01003325">
    <property type="protein sequence ID" value="GBM86600.1"/>
    <property type="molecule type" value="Genomic_DNA"/>
</dbReference>
<protein>
    <recommendedName>
        <fullName evidence="2">Helitron helicase-like domain-containing protein</fullName>
    </recommendedName>
</protein>
<accession>A0A4Y2J985</accession>
<keyword evidence="4" id="KW-1185">Reference proteome</keyword>